<evidence type="ECO:0000313" key="6">
    <source>
        <dbReference type="Proteomes" id="UP000015354"/>
    </source>
</evidence>
<sequence length="647" mass="71942">MRSLVAYVFQQMLWLLATATQLIASMGIGIKWVVMTFRCIIFAMLDLAYFTPHIIWYLLTPTVIRRVAYRSSRKTKVRNLEVFLSDYERSLRQDGTPPKQQQKMAPPSPGQTPKTVVTDGVADLLTGASINLADGSTVRGLPVNLTDELNKGSFANNSFGVAVSTLQKILERRQKKQQEEEEEAQRRLTESLVGTPPHRPPPLAPLGDGSAATDDDEEEEEDEEDRNNVHNRATLDIFLPVPMDSLFRFLDHERRNRSVLKRKKFPIIITVNGGAWIVGCYLWNFLIARIFAARGYVVFCPDYRNFPQATLEGMTLDVSDAIAWVLNNAERYNGDLGNVTLMGQSAGAHLTMMSLISQAHLAAYEANKGQSNSIPPPSDVAYNVPRYNPRRSIHRYVGLSGIYNVRGLVQHLNRRGLYRNVLYEIAGGKANLSRYSVTSYFDERKRRSTGEVLPNNLFHFLPEVLLFVHGDADKSAPVTESANLAFLVRNAQRDHLVESFSKELSTAGAARETPVKIEYIVVPGATHTCCIIEEPLACKNSHVVELLLNFSIQEAESAKRQGTSYLIGSPTSHTPQSTPPPAGGADPCPEAAGVPARTFSQQVVPSDDDDAGYPIVPHRRPDGILLSPAPWRRRPLLVRLAAFVNPF</sequence>
<proteinExistence type="predicted"/>
<accession>S9UB11</accession>
<dbReference type="Pfam" id="PF20434">
    <property type="entry name" value="BD-FAE"/>
    <property type="match status" value="1"/>
</dbReference>
<gene>
    <name evidence="5" type="ORF">STCU_06401</name>
</gene>
<name>S9UB11_9TRYP</name>
<feature type="compositionally biased region" description="Basic and acidic residues" evidence="2">
    <location>
        <begin position="172"/>
        <end position="189"/>
    </location>
</feature>
<feature type="region of interest" description="Disordered" evidence="2">
    <location>
        <begin position="91"/>
        <end position="116"/>
    </location>
</feature>
<keyword evidence="1" id="KW-0378">Hydrolase</keyword>
<dbReference type="EMBL" id="ATMH01006401">
    <property type="protein sequence ID" value="EPY25939.1"/>
    <property type="molecule type" value="Genomic_DNA"/>
</dbReference>
<keyword evidence="3" id="KW-0812">Transmembrane</keyword>
<evidence type="ECO:0000313" key="5">
    <source>
        <dbReference type="EMBL" id="EPY25939.1"/>
    </source>
</evidence>
<keyword evidence="3" id="KW-1133">Transmembrane helix</keyword>
<keyword evidence="3" id="KW-0472">Membrane</keyword>
<evidence type="ECO:0000256" key="2">
    <source>
        <dbReference type="SAM" id="MobiDB-lite"/>
    </source>
</evidence>
<dbReference type="Proteomes" id="UP000015354">
    <property type="component" value="Unassembled WGS sequence"/>
</dbReference>
<keyword evidence="6" id="KW-1185">Reference proteome</keyword>
<dbReference type="InterPro" id="IPR050300">
    <property type="entry name" value="GDXG_lipolytic_enzyme"/>
</dbReference>
<dbReference type="InterPro" id="IPR029058">
    <property type="entry name" value="AB_hydrolase_fold"/>
</dbReference>
<organism evidence="5 6">
    <name type="scientific">Strigomonas culicis</name>
    <dbReference type="NCBI Taxonomy" id="28005"/>
    <lineage>
        <taxon>Eukaryota</taxon>
        <taxon>Discoba</taxon>
        <taxon>Euglenozoa</taxon>
        <taxon>Kinetoplastea</taxon>
        <taxon>Metakinetoplastina</taxon>
        <taxon>Trypanosomatida</taxon>
        <taxon>Trypanosomatidae</taxon>
        <taxon>Strigomonadinae</taxon>
        <taxon>Strigomonas</taxon>
    </lineage>
</organism>
<feature type="transmembrane region" description="Helical" evidence="3">
    <location>
        <begin position="12"/>
        <end position="34"/>
    </location>
</feature>
<evidence type="ECO:0000256" key="3">
    <source>
        <dbReference type="SAM" id="Phobius"/>
    </source>
</evidence>
<feature type="transmembrane region" description="Helical" evidence="3">
    <location>
        <begin position="40"/>
        <end position="64"/>
    </location>
</feature>
<dbReference type="GO" id="GO:0016787">
    <property type="term" value="F:hydrolase activity"/>
    <property type="evidence" value="ECO:0007669"/>
    <property type="project" value="UniProtKB-KW"/>
</dbReference>
<reference evidence="5 6" key="1">
    <citation type="journal article" date="2013" name="PLoS ONE">
        <title>Predicting the Proteins of Angomonas deanei, Strigomonas culicis and Their Respective Endosymbionts Reveals New Aspects of the Trypanosomatidae Family.</title>
        <authorList>
            <person name="Motta M.C."/>
            <person name="Martins A.C."/>
            <person name="de Souza S.S."/>
            <person name="Catta-Preta C.M."/>
            <person name="Silva R."/>
            <person name="Klein C.C."/>
            <person name="de Almeida L.G."/>
            <person name="de Lima Cunha O."/>
            <person name="Ciapina L.P."/>
            <person name="Brocchi M."/>
            <person name="Colabardini A.C."/>
            <person name="de Araujo Lima B."/>
            <person name="Machado C.R."/>
            <person name="de Almeida Soares C.M."/>
            <person name="Probst C.M."/>
            <person name="de Menezes C.B."/>
            <person name="Thompson C.E."/>
            <person name="Bartholomeu D.C."/>
            <person name="Gradia D.F."/>
            <person name="Pavoni D.P."/>
            <person name="Grisard E.C."/>
            <person name="Fantinatti-Garboggini F."/>
            <person name="Marchini F.K."/>
            <person name="Rodrigues-Luiz G.F."/>
            <person name="Wagner G."/>
            <person name="Goldman G.H."/>
            <person name="Fietto J.L."/>
            <person name="Elias M.C."/>
            <person name="Goldman M.H."/>
            <person name="Sagot M.F."/>
            <person name="Pereira M."/>
            <person name="Stoco P.H."/>
            <person name="de Mendonca-Neto R.P."/>
            <person name="Teixeira S.M."/>
            <person name="Maciel T.E."/>
            <person name="de Oliveira Mendes T.A."/>
            <person name="Urmenyi T.P."/>
            <person name="de Souza W."/>
            <person name="Schenkman S."/>
            <person name="de Vasconcelos A.T."/>
        </authorList>
    </citation>
    <scope>NUCLEOTIDE SEQUENCE [LARGE SCALE GENOMIC DNA]</scope>
</reference>
<dbReference type="Gene3D" id="3.40.50.1820">
    <property type="entry name" value="alpha/beta hydrolase"/>
    <property type="match status" value="1"/>
</dbReference>
<feature type="domain" description="BD-FAE-like" evidence="4">
    <location>
        <begin position="262"/>
        <end position="359"/>
    </location>
</feature>
<dbReference type="OrthoDB" id="6495301at2759"/>
<dbReference type="InterPro" id="IPR049492">
    <property type="entry name" value="BD-FAE-like_dom"/>
</dbReference>
<evidence type="ECO:0000259" key="4">
    <source>
        <dbReference type="Pfam" id="PF20434"/>
    </source>
</evidence>
<dbReference type="SUPFAM" id="SSF53474">
    <property type="entry name" value="alpha/beta-Hydrolases"/>
    <property type="match status" value="1"/>
</dbReference>
<feature type="region of interest" description="Disordered" evidence="2">
    <location>
        <begin position="564"/>
        <end position="593"/>
    </location>
</feature>
<dbReference type="PANTHER" id="PTHR48081">
    <property type="entry name" value="AB HYDROLASE SUPERFAMILY PROTEIN C4A8.06C"/>
    <property type="match status" value="1"/>
</dbReference>
<protein>
    <submittedName>
        <fullName evidence="5">Ecotin</fullName>
    </submittedName>
</protein>
<feature type="compositionally biased region" description="Acidic residues" evidence="2">
    <location>
        <begin position="213"/>
        <end position="225"/>
    </location>
</feature>
<dbReference type="AlphaFoldDB" id="S9UB11"/>
<evidence type="ECO:0000256" key="1">
    <source>
        <dbReference type="ARBA" id="ARBA00022801"/>
    </source>
</evidence>
<dbReference type="PANTHER" id="PTHR48081:SF33">
    <property type="entry name" value="KYNURENINE FORMAMIDASE"/>
    <property type="match status" value="1"/>
</dbReference>
<comment type="caution">
    <text evidence="5">The sequence shown here is derived from an EMBL/GenBank/DDBJ whole genome shotgun (WGS) entry which is preliminary data.</text>
</comment>
<feature type="transmembrane region" description="Helical" evidence="3">
    <location>
        <begin position="265"/>
        <end position="286"/>
    </location>
</feature>
<feature type="region of interest" description="Disordered" evidence="2">
    <location>
        <begin position="172"/>
        <end position="229"/>
    </location>
</feature>